<name>E3ZRG2_LISSE</name>
<proteinExistence type="predicted"/>
<evidence type="ECO:0000256" key="1">
    <source>
        <dbReference type="SAM" id="Phobius"/>
    </source>
</evidence>
<dbReference type="EMBL" id="ADXJ01000745">
    <property type="protein sequence ID" value="EFR99778.1"/>
    <property type="molecule type" value="Genomic_DNA"/>
</dbReference>
<dbReference type="Proteomes" id="UP000004302">
    <property type="component" value="Chromosome"/>
</dbReference>
<evidence type="ECO:0000313" key="2">
    <source>
        <dbReference type="EMBL" id="EFR99778.1"/>
    </source>
</evidence>
<keyword evidence="1" id="KW-1133">Transmembrane helix</keyword>
<gene>
    <name evidence="2" type="ORF">NT03LS_2085</name>
</gene>
<sequence length="37" mass="4293">MHVAASFPKQFLTFFKLFCPIDVGLAFILWYDGENLI</sequence>
<dbReference type="HOGENOM" id="CLU_220266_0_0_9"/>
<dbReference type="AlphaFoldDB" id="E3ZRG2"/>
<organism evidence="2">
    <name type="scientific">Listeria seeligeri FSL N1-067</name>
    <dbReference type="NCBI Taxonomy" id="702453"/>
    <lineage>
        <taxon>Bacteria</taxon>
        <taxon>Bacillati</taxon>
        <taxon>Bacillota</taxon>
        <taxon>Bacilli</taxon>
        <taxon>Bacillales</taxon>
        <taxon>Listeriaceae</taxon>
        <taxon>Listeria</taxon>
    </lineage>
</organism>
<comment type="caution">
    <text evidence="2">The sequence shown here is derived from an EMBL/GenBank/DDBJ whole genome shotgun (WGS) entry which is preliminary data.</text>
</comment>
<protein>
    <submittedName>
        <fullName evidence="2">Uncharacterized protein</fullName>
    </submittedName>
</protein>
<keyword evidence="1" id="KW-0472">Membrane</keyword>
<accession>E3ZRG2</accession>
<feature type="transmembrane region" description="Helical" evidence="1">
    <location>
        <begin position="12"/>
        <end position="31"/>
    </location>
</feature>
<keyword evidence="1" id="KW-0812">Transmembrane</keyword>
<reference evidence="2" key="1">
    <citation type="journal article" date="2010" name="Microbiol. Resour. Announc.">
        <title>Comparative genomics of the bacterial genus Listeria: Genome evolution is characterized by limited gene acquisition and limited gene loss.</title>
        <authorList>
            <person name="den Bakker H.C."/>
            <person name="Cummings C.A."/>
            <person name="Ferreira V."/>
            <person name="Vatta P."/>
            <person name="Orsi R.H."/>
            <person name="Degoricija L."/>
            <person name="Barker M."/>
            <person name="Petrauskene O."/>
            <person name="Furtado M.R."/>
            <person name="Wiedmann M."/>
        </authorList>
    </citation>
    <scope>NUCLEOTIDE SEQUENCE [LARGE SCALE GENOMIC DNA]</scope>
    <source>
        <strain evidence="2">FSL N1-067</strain>
    </source>
</reference>